<organism evidence="1 2">
    <name type="scientific">Acanthamoeba castellanii (strain ATCC 30010 / Neff)</name>
    <dbReference type="NCBI Taxonomy" id="1257118"/>
    <lineage>
        <taxon>Eukaryota</taxon>
        <taxon>Amoebozoa</taxon>
        <taxon>Discosea</taxon>
        <taxon>Longamoebia</taxon>
        <taxon>Centramoebida</taxon>
        <taxon>Acanthamoebidae</taxon>
        <taxon>Acanthamoeba</taxon>
    </lineage>
</organism>
<evidence type="ECO:0000313" key="1">
    <source>
        <dbReference type="EMBL" id="ELR12321.1"/>
    </source>
</evidence>
<keyword evidence="2" id="KW-1185">Reference proteome</keyword>
<dbReference type="EMBL" id="KB008119">
    <property type="protein sequence ID" value="ELR12321.1"/>
    <property type="molecule type" value="Genomic_DNA"/>
</dbReference>
<proteinExistence type="predicted"/>
<accession>L8GJF3</accession>
<dbReference type="KEGG" id="acan:ACA1_373880"/>
<gene>
    <name evidence="1" type="ORF">ACA1_373880</name>
</gene>
<dbReference type="RefSeq" id="XP_004334334.1">
    <property type="nucleotide sequence ID" value="XM_004334286.1"/>
</dbReference>
<dbReference type="VEuPathDB" id="AmoebaDB:ACA1_373880"/>
<dbReference type="GeneID" id="14912846"/>
<protein>
    <submittedName>
        <fullName evidence="1">Uncharacterized protein</fullName>
    </submittedName>
</protein>
<sequence>MQRVSMYNCYGNVTFLSANLTEEQDPYPSETRNNGVIADLFFKIFEMDVFRKNYDYFFLMESDVVPIRPYWLDNMYEHAEFAMEDFWIKGSLYRGPNTPKEYCMGIYWGCGDHFNGNSMYRLGDPVFDSFLRFARDTRVDPGKEIGINHDAQIVRVLRDPAVWRFYQRYAQKFVYTEFVQHRPPLIIDDLRRTFNNTFIVHQATNEPEEPQEGEMDEIYLDRANIILKPA</sequence>
<dbReference type="OrthoDB" id="540503at2759"/>
<name>L8GJF3_ACACF</name>
<dbReference type="Proteomes" id="UP000011083">
    <property type="component" value="Unassembled WGS sequence"/>
</dbReference>
<evidence type="ECO:0000313" key="2">
    <source>
        <dbReference type="Proteomes" id="UP000011083"/>
    </source>
</evidence>
<reference evidence="1 2" key="1">
    <citation type="journal article" date="2013" name="Genome Biol.">
        <title>Genome of Acanthamoeba castellanii highlights extensive lateral gene transfer and early evolution of tyrosine kinase signaling.</title>
        <authorList>
            <person name="Clarke M."/>
            <person name="Lohan A.J."/>
            <person name="Liu B."/>
            <person name="Lagkouvardos I."/>
            <person name="Roy S."/>
            <person name="Zafar N."/>
            <person name="Bertelli C."/>
            <person name="Schilde C."/>
            <person name="Kianianmomeni A."/>
            <person name="Burglin T.R."/>
            <person name="Frech C."/>
            <person name="Turcotte B."/>
            <person name="Kopec K.O."/>
            <person name="Synnott J.M."/>
            <person name="Choo C."/>
            <person name="Paponov I."/>
            <person name="Finkler A."/>
            <person name="Soon Heng Tan C."/>
            <person name="Hutchins A.P."/>
            <person name="Weinmeier T."/>
            <person name="Rattei T."/>
            <person name="Chu J.S."/>
            <person name="Gimenez G."/>
            <person name="Irimia M."/>
            <person name="Rigden D.J."/>
            <person name="Fitzpatrick D.A."/>
            <person name="Lorenzo-Morales J."/>
            <person name="Bateman A."/>
            <person name="Chiu C.H."/>
            <person name="Tang P."/>
            <person name="Hegemann P."/>
            <person name="Fromm H."/>
            <person name="Raoult D."/>
            <person name="Greub G."/>
            <person name="Miranda-Saavedra D."/>
            <person name="Chen N."/>
            <person name="Nash P."/>
            <person name="Ginger M.L."/>
            <person name="Horn M."/>
            <person name="Schaap P."/>
            <person name="Caler L."/>
            <person name="Loftus B."/>
        </authorList>
    </citation>
    <scope>NUCLEOTIDE SEQUENCE [LARGE SCALE GENOMIC DNA]</scope>
    <source>
        <strain evidence="1 2">Neff</strain>
    </source>
</reference>
<dbReference type="AlphaFoldDB" id="L8GJF3"/>